<proteinExistence type="predicted"/>
<sequence length="173" mass="19283">MRENNSPESLKKLLESTEPEYLQQSLLHALPEATDVQLSALATLLASVSKAGSSPKHCVRCHKKFYENRNAQDSCRIEHDGREDGERTEIGDDATTMVEACCGLEYDGDDGCPTQFCIIAAHTTDPEEVEYYDSDEEGNQNVVTCKEKGCTKKKRKAPPKRNGSNSRTKKKQK</sequence>
<organism evidence="1 2">
    <name type="scientific">Leucogyrophana mollusca</name>
    <dbReference type="NCBI Taxonomy" id="85980"/>
    <lineage>
        <taxon>Eukaryota</taxon>
        <taxon>Fungi</taxon>
        <taxon>Dikarya</taxon>
        <taxon>Basidiomycota</taxon>
        <taxon>Agaricomycotina</taxon>
        <taxon>Agaricomycetes</taxon>
        <taxon>Agaricomycetidae</taxon>
        <taxon>Boletales</taxon>
        <taxon>Boletales incertae sedis</taxon>
        <taxon>Leucogyrophana</taxon>
    </lineage>
</organism>
<gene>
    <name evidence="1" type="ORF">BV22DRAFT_1028891</name>
</gene>
<keyword evidence="2" id="KW-1185">Reference proteome</keyword>
<reference evidence="1" key="1">
    <citation type="journal article" date="2021" name="New Phytol.">
        <title>Evolutionary innovations through gain and loss of genes in the ectomycorrhizal Boletales.</title>
        <authorList>
            <person name="Wu G."/>
            <person name="Miyauchi S."/>
            <person name="Morin E."/>
            <person name="Kuo A."/>
            <person name="Drula E."/>
            <person name="Varga T."/>
            <person name="Kohler A."/>
            <person name="Feng B."/>
            <person name="Cao Y."/>
            <person name="Lipzen A."/>
            <person name="Daum C."/>
            <person name="Hundley H."/>
            <person name="Pangilinan J."/>
            <person name="Johnson J."/>
            <person name="Barry K."/>
            <person name="LaButti K."/>
            <person name="Ng V."/>
            <person name="Ahrendt S."/>
            <person name="Min B."/>
            <person name="Choi I.G."/>
            <person name="Park H."/>
            <person name="Plett J.M."/>
            <person name="Magnuson J."/>
            <person name="Spatafora J.W."/>
            <person name="Nagy L.G."/>
            <person name="Henrissat B."/>
            <person name="Grigoriev I.V."/>
            <person name="Yang Z.L."/>
            <person name="Xu J."/>
            <person name="Martin F.M."/>
        </authorList>
    </citation>
    <scope>NUCLEOTIDE SEQUENCE</scope>
    <source>
        <strain evidence="1">KUC20120723A-06</strain>
    </source>
</reference>
<protein>
    <submittedName>
        <fullName evidence="1">Uncharacterized protein</fullName>
    </submittedName>
</protein>
<accession>A0ACB8BXY1</accession>
<dbReference type="Proteomes" id="UP000790709">
    <property type="component" value="Unassembled WGS sequence"/>
</dbReference>
<name>A0ACB8BXY1_9AGAM</name>
<comment type="caution">
    <text evidence="1">The sequence shown here is derived from an EMBL/GenBank/DDBJ whole genome shotgun (WGS) entry which is preliminary data.</text>
</comment>
<dbReference type="EMBL" id="MU266336">
    <property type="protein sequence ID" value="KAH7929926.1"/>
    <property type="molecule type" value="Genomic_DNA"/>
</dbReference>
<evidence type="ECO:0000313" key="1">
    <source>
        <dbReference type="EMBL" id="KAH7929926.1"/>
    </source>
</evidence>
<evidence type="ECO:0000313" key="2">
    <source>
        <dbReference type="Proteomes" id="UP000790709"/>
    </source>
</evidence>